<reference evidence="1 2" key="1">
    <citation type="submission" date="2018-11" db="EMBL/GenBank/DDBJ databases">
        <authorList>
            <consortium name="Pathogen Informatics"/>
        </authorList>
    </citation>
    <scope>NUCLEOTIDE SEQUENCE [LARGE SCALE GENOMIC DNA]</scope>
    <source>
        <strain>Denwood</strain>
        <strain evidence="2">Zambia</strain>
    </source>
</reference>
<evidence type="ECO:0000313" key="2">
    <source>
        <dbReference type="Proteomes" id="UP000269396"/>
    </source>
</evidence>
<dbReference type="EMBL" id="UZAL01052746">
    <property type="protein sequence ID" value="VDP87832.1"/>
    <property type="molecule type" value="Genomic_DNA"/>
</dbReference>
<evidence type="ECO:0000313" key="1">
    <source>
        <dbReference type="EMBL" id="VDP87832.1"/>
    </source>
</evidence>
<dbReference type="AlphaFoldDB" id="A0A183Q7P4"/>
<name>A0A183Q7P4_9TREM</name>
<gene>
    <name evidence="1" type="ORF">SMTD_LOCUS22630</name>
</gene>
<protein>
    <submittedName>
        <fullName evidence="1">Uncharacterized protein</fullName>
    </submittedName>
</protein>
<sequence>MVTERNRFRARSQSTEECMCFDTVKQGNLITGERVEPSNYQWEMNLGNENGIWIRDSDPRQGAEDISGWRSNQLQLNKLRLPSTTISDESIYEVRCIASYNDTYNTSSHPFIINVRSKLIVMINFNNQIYKNQYKDCGDC</sequence>
<dbReference type="Proteomes" id="UP000269396">
    <property type="component" value="Unassembled WGS sequence"/>
</dbReference>
<keyword evidence="2" id="KW-1185">Reference proteome</keyword>
<proteinExistence type="predicted"/>
<organism evidence="1 2">
    <name type="scientific">Schistosoma mattheei</name>
    <dbReference type="NCBI Taxonomy" id="31246"/>
    <lineage>
        <taxon>Eukaryota</taxon>
        <taxon>Metazoa</taxon>
        <taxon>Spiralia</taxon>
        <taxon>Lophotrochozoa</taxon>
        <taxon>Platyhelminthes</taxon>
        <taxon>Trematoda</taxon>
        <taxon>Digenea</taxon>
        <taxon>Strigeidida</taxon>
        <taxon>Schistosomatoidea</taxon>
        <taxon>Schistosomatidae</taxon>
        <taxon>Schistosoma</taxon>
    </lineage>
</organism>
<accession>A0A183Q7P4</accession>